<feature type="transmembrane region" description="Helical" evidence="7">
    <location>
        <begin position="97"/>
        <end position="116"/>
    </location>
</feature>
<dbReference type="eggNOG" id="COG0534">
    <property type="taxonomic scope" value="Bacteria"/>
</dbReference>
<dbReference type="OrthoDB" id="9806302at2"/>
<dbReference type="RefSeq" id="WP_015710793.1">
    <property type="nucleotide sequence ID" value="NC_015577.1"/>
</dbReference>
<dbReference type="STRING" id="545695.TREAZ_1201"/>
<proteinExistence type="predicted"/>
<keyword evidence="9" id="KW-1185">Reference proteome</keyword>
<feature type="transmembrane region" description="Helical" evidence="7">
    <location>
        <begin position="195"/>
        <end position="217"/>
    </location>
</feature>
<dbReference type="Pfam" id="PF01554">
    <property type="entry name" value="MatE"/>
    <property type="match status" value="2"/>
</dbReference>
<dbReference type="NCBIfam" id="TIGR00797">
    <property type="entry name" value="matE"/>
    <property type="match status" value="1"/>
</dbReference>
<feature type="transmembrane region" description="Helical" evidence="7">
    <location>
        <begin position="50"/>
        <end position="77"/>
    </location>
</feature>
<evidence type="ECO:0000313" key="9">
    <source>
        <dbReference type="Proteomes" id="UP000009222"/>
    </source>
</evidence>
<evidence type="ECO:0000256" key="4">
    <source>
        <dbReference type="ARBA" id="ARBA00022692"/>
    </source>
</evidence>
<sequence>MTVSKQPELLTSGSPARRIILFALPLLAGDFFQIFYSMTDAFILGRALGINALAATGCSAGLIHFVFGFSFGLTNGFSIITAQRVGSGDGEGIRKSVAAGMLLCLIFSLVFTFVINPFTRPLLSIMNTPPEILDDAALYFHIILSGISITLLYNMAANIIRAAGDSFSPLVFLVISTGLNIVLDILLVAVFHFGIAGAAAATVFSELVSAVLALVFLKRRYPHLLPGKGQWKLTGAEAKAHLSLGLAMGLQQSIVEVGNILVQTAMNGFGTLTIAAVSAAQRIRALNMMPLFAIARSITTYTAQNYGAKKIDRVYKGMRQACLICLGVGVFMAVINQFFGKALVSLFVKDNAEALEMGRQYLLYIGYSVFILGIMLVFRSSLQGLGRPFAPILCGVMETIMSILAAFVLIPQLGFTGLCLVNPLSWLASGIPLYIAFGLFVRKFTSSASKAKAA</sequence>
<accession>F5Y6R9</accession>
<dbReference type="Proteomes" id="UP000009222">
    <property type="component" value="Chromosome"/>
</dbReference>
<dbReference type="InParanoid" id="F5Y6R9"/>
<dbReference type="InterPro" id="IPR002528">
    <property type="entry name" value="MATE_fam"/>
</dbReference>
<dbReference type="HOGENOM" id="CLU_012893_5_0_12"/>
<protein>
    <submittedName>
        <fullName evidence="8">MATE efflux family protein</fullName>
    </submittedName>
</protein>
<dbReference type="AlphaFoldDB" id="F5Y6R9"/>
<keyword evidence="4 7" id="KW-0812">Transmembrane</keyword>
<dbReference type="PANTHER" id="PTHR43549">
    <property type="entry name" value="MULTIDRUG RESISTANCE PROTEIN YPNP-RELATED"/>
    <property type="match status" value="1"/>
</dbReference>
<dbReference type="CDD" id="cd13138">
    <property type="entry name" value="MATE_yoeA_like"/>
    <property type="match status" value="1"/>
</dbReference>
<dbReference type="InterPro" id="IPR052031">
    <property type="entry name" value="Membrane_Transporter-Flippase"/>
</dbReference>
<dbReference type="GO" id="GO:0015297">
    <property type="term" value="F:antiporter activity"/>
    <property type="evidence" value="ECO:0007669"/>
    <property type="project" value="InterPro"/>
</dbReference>
<keyword evidence="2" id="KW-0813">Transport</keyword>
<reference evidence="9" key="1">
    <citation type="submission" date="2009-12" db="EMBL/GenBank/DDBJ databases">
        <title>Complete sequence of Treponema azotonutricium strain ZAS-9.</title>
        <authorList>
            <person name="Tetu S.G."/>
            <person name="Matson E."/>
            <person name="Ren Q."/>
            <person name="Seshadri R."/>
            <person name="Elbourne L."/>
            <person name="Hassan K.A."/>
            <person name="Durkin A."/>
            <person name="Radune D."/>
            <person name="Mohamoud Y."/>
            <person name="Shay R."/>
            <person name="Jin S."/>
            <person name="Zhang X."/>
            <person name="Lucey K."/>
            <person name="Ballor N.R."/>
            <person name="Ottesen E."/>
            <person name="Rosenthal R."/>
            <person name="Allen A."/>
            <person name="Leadbetter J.R."/>
            <person name="Paulsen I.T."/>
        </authorList>
    </citation>
    <scope>NUCLEOTIDE SEQUENCE [LARGE SCALE GENOMIC DNA]</scope>
    <source>
        <strain evidence="9">ATCC BAA-888 / DSM 13862 / ZAS-9</strain>
    </source>
</reference>
<keyword evidence="3" id="KW-1003">Cell membrane</keyword>
<feature type="transmembrane region" description="Helical" evidence="7">
    <location>
        <begin position="20"/>
        <end position="38"/>
    </location>
</feature>
<dbReference type="PIRSF" id="PIRSF006603">
    <property type="entry name" value="DinF"/>
    <property type="match status" value="1"/>
</dbReference>
<dbReference type="GO" id="GO:0005886">
    <property type="term" value="C:plasma membrane"/>
    <property type="evidence" value="ECO:0007669"/>
    <property type="project" value="UniProtKB-SubCell"/>
</dbReference>
<reference evidence="8 9" key="2">
    <citation type="journal article" date="2011" name="ISME J.">
        <title>RNA-seq reveals cooperative metabolic interactions between two termite-gut spirochete species in co-culture.</title>
        <authorList>
            <person name="Rosenthal A.Z."/>
            <person name="Matson E.G."/>
            <person name="Eldar A."/>
            <person name="Leadbetter J.R."/>
        </authorList>
    </citation>
    <scope>NUCLEOTIDE SEQUENCE [LARGE SCALE GENOMIC DNA]</scope>
    <source>
        <strain evidence="9">ATCC BAA-888 / DSM 13862 / ZAS-9</strain>
    </source>
</reference>
<organism evidence="8 9">
    <name type="scientific">Leadbettera azotonutricia (strain ATCC BAA-888 / DSM 13862 / ZAS-9)</name>
    <name type="common">Treponema azotonutricium</name>
    <dbReference type="NCBI Taxonomy" id="545695"/>
    <lineage>
        <taxon>Bacteria</taxon>
        <taxon>Pseudomonadati</taxon>
        <taxon>Spirochaetota</taxon>
        <taxon>Spirochaetia</taxon>
        <taxon>Spirochaetales</taxon>
        <taxon>Breznakiellaceae</taxon>
        <taxon>Leadbettera</taxon>
    </lineage>
</organism>
<evidence type="ECO:0000256" key="7">
    <source>
        <dbReference type="SAM" id="Phobius"/>
    </source>
</evidence>
<dbReference type="KEGG" id="taz:TREAZ_1201"/>
<feature type="transmembrane region" description="Helical" evidence="7">
    <location>
        <begin position="321"/>
        <end position="340"/>
    </location>
</feature>
<comment type="subcellular location">
    <subcellularLocation>
        <location evidence="1">Cell membrane</location>
        <topology evidence="1">Multi-pass membrane protein</topology>
    </subcellularLocation>
</comment>
<feature type="transmembrane region" description="Helical" evidence="7">
    <location>
        <begin position="423"/>
        <end position="441"/>
    </location>
</feature>
<dbReference type="PANTHER" id="PTHR43549:SF3">
    <property type="entry name" value="MULTIDRUG RESISTANCE PROTEIN YPNP-RELATED"/>
    <property type="match status" value="1"/>
</dbReference>
<keyword evidence="6 7" id="KW-0472">Membrane</keyword>
<evidence type="ECO:0000256" key="3">
    <source>
        <dbReference type="ARBA" id="ARBA00022475"/>
    </source>
</evidence>
<evidence type="ECO:0000256" key="6">
    <source>
        <dbReference type="ARBA" id="ARBA00023136"/>
    </source>
</evidence>
<name>F5Y6R9_LEAAZ</name>
<feature type="transmembrane region" description="Helical" evidence="7">
    <location>
        <begin position="390"/>
        <end position="411"/>
    </location>
</feature>
<evidence type="ECO:0000256" key="1">
    <source>
        <dbReference type="ARBA" id="ARBA00004651"/>
    </source>
</evidence>
<dbReference type="GO" id="GO:0042910">
    <property type="term" value="F:xenobiotic transmembrane transporter activity"/>
    <property type="evidence" value="ECO:0007669"/>
    <property type="project" value="InterPro"/>
</dbReference>
<gene>
    <name evidence="8" type="ordered locus">TREAZ_1201</name>
</gene>
<evidence type="ECO:0000256" key="5">
    <source>
        <dbReference type="ARBA" id="ARBA00022989"/>
    </source>
</evidence>
<feature type="transmembrane region" description="Helical" evidence="7">
    <location>
        <begin position="167"/>
        <end position="189"/>
    </location>
</feature>
<evidence type="ECO:0000256" key="2">
    <source>
        <dbReference type="ARBA" id="ARBA00022448"/>
    </source>
</evidence>
<evidence type="ECO:0000313" key="8">
    <source>
        <dbReference type="EMBL" id="AEF81954.1"/>
    </source>
</evidence>
<feature type="transmembrane region" description="Helical" evidence="7">
    <location>
        <begin position="136"/>
        <end position="155"/>
    </location>
</feature>
<dbReference type="EMBL" id="CP001841">
    <property type="protein sequence ID" value="AEF81954.1"/>
    <property type="molecule type" value="Genomic_DNA"/>
</dbReference>
<keyword evidence="5 7" id="KW-1133">Transmembrane helix</keyword>
<dbReference type="InterPro" id="IPR048279">
    <property type="entry name" value="MdtK-like"/>
</dbReference>
<feature type="transmembrane region" description="Helical" evidence="7">
    <location>
        <begin position="360"/>
        <end position="378"/>
    </location>
</feature>